<sequence length="86" mass="9640">MVGMPGREEGCKESKGWVDNIATPAEACPLKATPLLQRHDDVPRQNELNQLLLPSSPKHQRTCADGKKKYFRRLGFEYISGLIGFV</sequence>
<accession>W2TM71</accession>
<evidence type="ECO:0000313" key="2">
    <source>
        <dbReference type="Proteomes" id="UP000053676"/>
    </source>
</evidence>
<protein>
    <submittedName>
        <fullName evidence="1">Uncharacterized protein</fullName>
    </submittedName>
</protein>
<proteinExistence type="predicted"/>
<name>W2TM71_NECAM</name>
<keyword evidence="2" id="KW-1185">Reference proteome</keyword>
<dbReference type="AlphaFoldDB" id="W2TM71"/>
<dbReference type="Proteomes" id="UP000053676">
    <property type="component" value="Unassembled WGS sequence"/>
</dbReference>
<evidence type="ECO:0000313" key="1">
    <source>
        <dbReference type="EMBL" id="ETN83215.1"/>
    </source>
</evidence>
<dbReference type="KEGG" id="nai:NECAME_07513"/>
<dbReference type="EMBL" id="KI658270">
    <property type="protein sequence ID" value="ETN83215.1"/>
    <property type="molecule type" value="Genomic_DNA"/>
</dbReference>
<organism evidence="1 2">
    <name type="scientific">Necator americanus</name>
    <name type="common">Human hookworm</name>
    <dbReference type="NCBI Taxonomy" id="51031"/>
    <lineage>
        <taxon>Eukaryota</taxon>
        <taxon>Metazoa</taxon>
        <taxon>Ecdysozoa</taxon>
        <taxon>Nematoda</taxon>
        <taxon>Chromadorea</taxon>
        <taxon>Rhabditida</taxon>
        <taxon>Rhabditina</taxon>
        <taxon>Rhabditomorpha</taxon>
        <taxon>Strongyloidea</taxon>
        <taxon>Ancylostomatidae</taxon>
        <taxon>Bunostominae</taxon>
        <taxon>Necator</taxon>
    </lineage>
</organism>
<gene>
    <name evidence="1" type="ORF">NECAME_07513</name>
</gene>
<reference evidence="2" key="1">
    <citation type="journal article" date="2014" name="Nat. Genet.">
        <title>Genome of the human hookworm Necator americanus.</title>
        <authorList>
            <person name="Tang Y.T."/>
            <person name="Gao X."/>
            <person name="Rosa B.A."/>
            <person name="Abubucker S."/>
            <person name="Hallsworth-Pepin K."/>
            <person name="Martin J."/>
            <person name="Tyagi R."/>
            <person name="Heizer E."/>
            <person name="Zhang X."/>
            <person name="Bhonagiri-Palsikar V."/>
            <person name="Minx P."/>
            <person name="Warren W.C."/>
            <person name="Wang Q."/>
            <person name="Zhan B."/>
            <person name="Hotez P.J."/>
            <person name="Sternberg P.W."/>
            <person name="Dougall A."/>
            <person name="Gaze S.T."/>
            <person name="Mulvenna J."/>
            <person name="Sotillo J."/>
            <person name="Ranganathan S."/>
            <person name="Rabelo E.M."/>
            <person name="Wilson R.K."/>
            <person name="Felgner P.L."/>
            <person name="Bethony J."/>
            <person name="Hawdon J.M."/>
            <person name="Gasser R.B."/>
            <person name="Loukas A."/>
            <person name="Mitreva M."/>
        </authorList>
    </citation>
    <scope>NUCLEOTIDE SEQUENCE [LARGE SCALE GENOMIC DNA]</scope>
</reference>